<protein>
    <recommendedName>
        <fullName evidence="3">YD repeat-containing protein</fullName>
    </recommendedName>
</protein>
<accession>A0AAU9DEX5</accession>
<evidence type="ECO:0008006" key="3">
    <source>
        <dbReference type="Google" id="ProtNLM"/>
    </source>
</evidence>
<keyword evidence="2" id="KW-1185">Reference proteome</keyword>
<dbReference type="Gene3D" id="3.90.930.1">
    <property type="match status" value="1"/>
</dbReference>
<dbReference type="EMBL" id="AP025314">
    <property type="protein sequence ID" value="BDD09505.1"/>
    <property type="molecule type" value="Genomic_DNA"/>
</dbReference>
<name>A0AAU9DEX5_9BACT</name>
<dbReference type="Proteomes" id="UP001348817">
    <property type="component" value="Chromosome"/>
</dbReference>
<evidence type="ECO:0000313" key="2">
    <source>
        <dbReference type="Proteomes" id="UP001348817"/>
    </source>
</evidence>
<evidence type="ECO:0000313" key="1">
    <source>
        <dbReference type="EMBL" id="BDD09505.1"/>
    </source>
</evidence>
<sequence length="249" mass="29238">MITKPYFHYILILLSCASCTKRRIPTDAELNRLLGPVKTVVITYENKQGQLDTTRVHNPIEMRFDHKGNITNEISYFEGEIDHEFRWHYSPKGLASRKEYFNDGRLKEVSVFEHEVSENNIKKRREVLVGSPIKETIETTFDNRLIRVEYFADQTITKEEQYVFDDEMRLVSEEWRSFTKRVNPTPRGKEQYEYDREGILSRQTTFGLDGKIVGIASPKLLKFDSHGNCTEELVGANTIKRMTFSYYKD</sequence>
<dbReference type="PROSITE" id="PS51257">
    <property type="entry name" value="PROKAR_LIPOPROTEIN"/>
    <property type="match status" value="1"/>
</dbReference>
<organism evidence="1 2">
    <name type="scientific">Fulvitalea axinellae</name>
    <dbReference type="NCBI Taxonomy" id="1182444"/>
    <lineage>
        <taxon>Bacteria</taxon>
        <taxon>Pseudomonadati</taxon>
        <taxon>Bacteroidota</taxon>
        <taxon>Cytophagia</taxon>
        <taxon>Cytophagales</taxon>
        <taxon>Persicobacteraceae</taxon>
        <taxon>Fulvitalea</taxon>
    </lineage>
</organism>
<proteinExistence type="predicted"/>
<dbReference type="AlphaFoldDB" id="A0AAU9DEX5"/>
<reference evidence="1 2" key="1">
    <citation type="submission" date="2021-12" db="EMBL/GenBank/DDBJ databases">
        <title>Genome sequencing of bacteria with rrn-lacking chromosome and rrn-plasmid.</title>
        <authorList>
            <person name="Anda M."/>
            <person name="Iwasaki W."/>
        </authorList>
    </citation>
    <scope>NUCLEOTIDE SEQUENCE [LARGE SCALE GENOMIC DNA]</scope>
    <source>
        <strain evidence="1 2">DSM 100852</strain>
    </source>
</reference>
<gene>
    <name evidence="1" type="ORF">FUAX_19370</name>
</gene>
<dbReference type="KEGG" id="fax:FUAX_19370"/>